<dbReference type="Gene3D" id="4.10.800.10">
    <property type="entry name" value="Thyroglobulin type-1"/>
    <property type="match status" value="3"/>
</dbReference>
<evidence type="ECO:0000259" key="20">
    <source>
        <dbReference type="PROSITE" id="PS51220"/>
    </source>
</evidence>
<dbReference type="SUPFAM" id="SSF57196">
    <property type="entry name" value="EGF/Laminin"/>
    <property type="match status" value="1"/>
</dbReference>
<comment type="subcellular location">
    <subcellularLocation>
        <location evidence="1">Secreted</location>
        <location evidence="1">Extracellular space</location>
        <location evidence="1">Extracellular matrix</location>
        <location evidence="1">Basement membrane</location>
    </subcellularLocation>
</comment>
<dbReference type="PANTHER" id="PTHR12352:SF3">
    <property type="entry name" value="NIDOGEN-2"/>
    <property type="match status" value="1"/>
</dbReference>
<dbReference type="PROSITE" id="PS00484">
    <property type="entry name" value="THYROGLOBULIN_1_1"/>
    <property type="match status" value="3"/>
</dbReference>
<feature type="compositionally biased region" description="Polar residues" evidence="15">
    <location>
        <begin position="362"/>
        <end position="372"/>
    </location>
</feature>
<reference evidence="21 22" key="1">
    <citation type="submission" date="2021-05" db="EMBL/GenBank/DDBJ databases">
        <authorList>
            <person name="Zahm M."/>
            <person name="Klopp C."/>
            <person name="Cabau C."/>
            <person name="Kuhl H."/>
            <person name="Suciu R."/>
            <person name="Ciorpac M."/>
            <person name="Holostenco D."/>
            <person name="Gessner J."/>
            <person name="Wuertz S."/>
            <person name="Hohne C."/>
            <person name="Stock M."/>
            <person name="Gislard M."/>
            <person name="Lluch J."/>
            <person name="Milhes M."/>
            <person name="Lampietro C."/>
            <person name="Lopez Roques C."/>
            <person name="Donnadieu C."/>
            <person name="Du K."/>
            <person name="Schartl M."/>
            <person name="Guiguen Y."/>
        </authorList>
    </citation>
    <scope>NUCLEOTIDE SEQUENCE [LARGE SCALE GENOMIC DNA]</scope>
    <source>
        <strain evidence="21">Hh-F2</strain>
        <tissue evidence="21">Blood</tissue>
    </source>
</reference>
<dbReference type="SUPFAM" id="SSF54511">
    <property type="entry name" value="GFP-like"/>
    <property type="match status" value="1"/>
</dbReference>
<keyword evidence="5 16" id="KW-0732">Signal</keyword>
<evidence type="ECO:0000256" key="1">
    <source>
        <dbReference type="ARBA" id="ARBA00004302"/>
    </source>
</evidence>
<evidence type="ECO:0000256" key="10">
    <source>
        <dbReference type="ARBA" id="ARBA00023157"/>
    </source>
</evidence>
<feature type="compositionally biased region" description="Pro residues" evidence="15">
    <location>
        <begin position="481"/>
        <end position="492"/>
    </location>
</feature>
<feature type="compositionally biased region" description="Pro residues" evidence="15">
    <location>
        <begin position="501"/>
        <end position="512"/>
    </location>
</feature>
<dbReference type="InterPro" id="IPR018097">
    <property type="entry name" value="EGF_Ca-bd_CS"/>
</dbReference>
<evidence type="ECO:0000256" key="6">
    <source>
        <dbReference type="ARBA" id="ARBA00022737"/>
    </source>
</evidence>
<dbReference type="SMART" id="SM00682">
    <property type="entry name" value="G2F"/>
    <property type="match status" value="1"/>
</dbReference>
<feature type="disulfide bond" evidence="14">
    <location>
        <begin position="1205"/>
        <end position="1212"/>
    </location>
</feature>
<name>A0ABR0Z2D4_HUSHU</name>
<feature type="domain" description="NIDO" evidence="20">
    <location>
        <begin position="99"/>
        <end position="265"/>
    </location>
</feature>
<sequence>MWDKATVFLLKLSWTFCLVSAIARRDLFPYGPHSGDSALPEGDDETSEVLTLKRPLYFYETKFSELYVGTNGIISPQDFPRETQYVDDGFPTDFPVIAPFLADLDTSNGKGAIYYREDDSTEVLIRAAEEVKRGFPESTFSPTAAFIATWDSVGPYEELTRNSVPSNRVNTFQVVLAYDDTDTFALFLYPHKELQFYGTRPKESYNVQLELPARVGFSRGELSFLFLRKEGPFYSVTSSEQTVKNLHQVGNTGVPGLWLYRIGSSFPLDNVVAAEAGGAQPGGDSVVTLDSTLNNPGQPSQPEPDYPEQDYSEEIYEDEDGQEEEEEYPTPSYPEPPESSNHYPASEDPSEQLPGPVPVATQPPSETDTTQLPEHHLKHEPSYPQASYPKPSYPDPSYPQASYPDPSYPQASYPDPSYPEPSYPQASYPDPSYPQASYPEPSYPEPSYPDPSYPQASYPEPSYPEPSYPDPSYPQASYPEPSYPEPSYPDPSYPQASYPEPSYPEPSYPDPSYPQASYPEPSYPEPSYPDPSYPQASYPEPSNPQPREADVQAVYPEGGVIPLPESSPPHTQGRSVVSVDEDVDVDAGVFVYNTESRETCAQFEGQCSRHAYCSDYLSGFCCHCQSGYYGNGRHCLPDGVPHRVNGKVSGRVLVGATPVDLGSVDLHAYVVVSDGRAYTAISHVPEPAGWALMPLSPIGGLFGWLFALELTGHENGFSVTGAEFARYADITFYPGNERLSIIQKAQGLDSQNYLTVSTEIQGQVPFMPPGATVQMEPYKELYQYLPSVVKSSSLREYTVLSVGSGSQTFSYQLSQNVTYQDCRHRHRSLPDTQQLSVERVFMLYNKEEQVLRYAVTNQIGPVREDPEPVVVSPCYEGTHECDMTAQCIPGEGTQYQCRCATGYRGDGRNCYDMDECAEGLSSCGSHSLCVNLQGSHRCECQSGYHFTVDGRTCIDIDECASPRCDPHATCFNTPGSFHCRCVPGYKGDGFQCLASPEPTQPPRTACEQHRHSLQGELSPRGPRPAVGAYVPQCDEEGNYQPLQCHGSTGHCWCVDSRGQERPWTRTPPGTPPTRCDLPEPTQPPRTACEQHRHSLQGELSPRGPRPAVGAYVPQCDEEGNYQPLQCHGSTGHCWCVDSRGQERPGTRTPPGTPPTRCDLPAPTQRPESVCERWRASLLDHYGGRPAPHHFIPQCDDLGLFNPLQCYGDSSYCWCVDQDGRELEGTRSQHGLTPACIPTVAPPTLRPTPRPDVTPPPAGVVLLYAQGQQIGSLPLNGTRLSMDKAAVLLALHGSIVVGIDYDCRERTVYWTDVAARTISRASLEPGAEPESVVISGLLSPEGLAVDYLRRSMFWVDSGLDKIEAARLDGTERHVLFDTDLVNPRAIAVDPRGGNLYWTDWNREGPKIETSTVDGANRRVLVKDDIGLPNALTFDPLRKQLCWADAGTKRLECAQPDGTGRHVIHSNLNYPFSLVSYSNHFYYTDWRRDGVMALSRDTSQFTDEYLPDQRSHLYGITVAYPRCASGRK</sequence>
<dbReference type="PROSITE" id="PS51220">
    <property type="entry name" value="NIDO"/>
    <property type="match status" value="1"/>
</dbReference>
<evidence type="ECO:0000256" key="16">
    <source>
        <dbReference type="SAM" id="SignalP"/>
    </source>
</evidence>
<dbReference type="InterPro" id="IPR026823">
    <property type="entry name" value="cEGF"/>
</dbReference>
<dbReference type="PROSITE" id="PS50026">
    <property type="entry name" value="EGF_3"/>
    <property type="match status" value="3"/>
</dbReference>
<feature type="repeat" description="LDL-receptor class B" evidence="13">
    <location>
        <begin position="1305"/>
        <end position="1348"/>
    </location>
</feature>
<comment type="caution">
    <text evidence="21">The sequence shown here is derived from an EMBL/GenBank/DDBJ whole genome shotgun (WGS) entry which is preliminary data.</text>
</comment>
<evidence type="ECO:0000313" key="21">
    <source>
        <dbReference type="EMBL" id="KAK6478873.1"/>
    </source>
</evidence>
<dbReference type="InterPro" id="IPR003886">
    <property type="entry name" value="NIDO_dom"/>
</dbReference>
<evidence type="ECO:0000256" key="15">
    <source>
        <dbReference type="SAM" id="MobiDB-lite"/>
    </source>
</evidence>
<accession>A0ABR0Z2D4</accession>
<evidence type="ECO:0000256" key="5">
    <source>
        <dbReference type="ARBA" id="ARBA00022729"/>
    </source>
</evidence>
<dbReference type="Gene3D" id="2.40.155.10">
    <property type="entry name" value="Green fluorescent protein"/>
    <property type="match status" value="1"/>
</dbReference>
<dbReference type="EMBL" id="JAHFZB010000018">
    <property type="protein sequence ID" value="KAK6478873.1"/>
    <property type="molecule type" value="Genomic_DNA"/>
</dbReference>
<dbReference type="Pfam" id="PF12662">
    <property type="entry name" value="cEGF"/>
    <property type="match status" value="1"/>
</dbReference>
<keyword evidence="2" id="KW-0964">Secreted</keyword>
<keyword evidence="7" id="KW-0106">Calcium</keyword>
<dbReference type="PANTHER" id="PTHR12352">
    <property type="entry name" value="SECRETED MODULAR CALCIUM-BINDING PROTEIN"/>
    <property type="match status" value="1"/>
</dbReference>
<feature type="repeat" description="LDL-receptor class B" evidence="13">
    <location>
        <begin position="1349"/>
        <end position="1391"/>
    </location>
</feature>
<evidence type="ECO:0000256" key="7">
    <source>
        <dbReference type="ARBA" id="ARBA00022837"/>
    </source>
</evidence>
<feature type="domain" description="EGF-like" evidence="17">
    <location>
        <begin position="912"/>
        <end position="954"/>
    </location>
</feature>
<dbReference type="InterPro" id="IPR000152">
    <property type="entry name" value="EGF-type_Asp/Asn_hydroxyl_site"/>
</dbReference>
<dbReference type="InterPro" id="IPR036857">
    <property type="entry name" value="Thyroglobulin_1_sf"/>
</dbReference>
<feature type="disulfide bond" evidence="14">
    <location>
        <begin position="1044"/>
        <end position="1051"/>
    </location>
</feature>
<keyword evidence="11" id="KW-0325">Glycoprotein</keyword>
<evidence type="ECO:0000259" key="19">
    <source>
        <dbReference type="PROSITE" id="PS51162"/>
    </source>
</evidence>
<feature type="domain" description="EGF-like" evidence="17">
    <location>
        <begin position="870"/>
        <end position="911"/>
    </location>
</feature>
<dbReference type="InterPro" id="IPR051950">
    <property type="entry name" value="Dev_reg/Prot_inhib"/>
</dbReference>
<protein>
    <submittedName>
        <fullName evidence="21">Nidogen-2-like</fullName>
    </submittedName>
</protein>
<feature type="region of interest" description="Disordered" evidence="15">
    <location>
        <begin position="1142"/>
        <end position="1164"/>
    </location>
</feature>
<keyword evidence="9" id="KW-0130">Cell adhesion</keyword>
<evidence type="ECO:0000256" key="14">
    <source>
        <dbReference type="PROSITE-ProRule" id="PRU00500"/>
    </source>
</evidence>
<feature type="compositionally biased region" description="Polar residues" evidence="15">
    <location>
        <begin position="288"/>
        <end position="298"/>
    </location>
</feature>
<dbReference type="SMART" id="SM00539">
    <property type="entry name" value="NIDO"/>
    <property type="match status" value="1"/>
</dbReference>
<dbReference type="CDD" id="cd00054">
    <property type="entry name" value="EGF_CA"/>
    <property type="match status" value="2"/>
</dbReference>
<dbReference type="CDD" id="cd00191">
    <property type="entry name" value="TY"/>
    <property type="match status" value="3"/>
</dbReference>
<dbReference type="SMART" id="SM00179">
    <property type="entry name" value="EGF_CA"/>
    <property type="match status" value="2"/>
</dbReference>
<dbReference type="SMART" id="SM00135">
    <property type="entry name" value="LY"/>
    <property type="match status" value="4"/>
</dbReference>
<dbReference type="PROSITE" id="PS51162">
    <property type="entry name" value="THYROGLOBULIN_1_2"/>
    <property type="match status" value="3"/>
</dbReference>
<dbReference type="InterPro" id="IPR000716">
    <property type="entry name" value="Thyroglobulin_1"/>
</dbReference>
<dbReference type="Pfam" id="PF00058">
    <property type="entry name" value="Ldl_recept_b"/>
    <property type="match status" value="2"/>
</dbReference>
<keyword evidence="3" id="KW-0272">Extracellular matrix</keyword>
<dbReference type="CDD" id="cd00255">
    <property type="entry name" value="nidG2"/>
    <property type="match status" value="1"/>
</dbReference>
<keyword evidence="4 12" id="KW-0245">EGF-like domain</keyword>
<feature type="domain" description="Nidogen G2 beta-barrel" evidence="18">
    <location>
        <begin position="640"/>
        <end position="869"/>
    </location>
</feature>
<dbReference type="Pfam" id="PF12947">
    <property type="entry name" value="EGF_3"/>
    <property type="match status" value="2"/>
</dbReference>
<dbReference type="SUPFAM" id="SSF57610">
    <property type="entry name" value="Thyroglobulin type-1 domain"/>
    <property type="match status" value="3"/>
</dbReference>
<keyword evidence="8" id="KW-0084">Basement membrane</keyword>
<feature type="domain" description="Thyroglobulin type-1" evidence="19">
    <location>
        <begin position="1003"/>
        <end position="1075"/>
    </location>
</feature>
<keyword evidence="22" id="KW-1185">Reference proteome</keyword>
<dbReference type="InterPro" id="IPR011042">
    <property type="entry name" value="6-blade_b-propeller_TolB-like"/>
</dbReference>
<evidence type="ECO:0000256" key="3">
    <source>
        <dbReference type="ARBA" id="ARBA00022530"/>
    </source>
</evidence>
<dbReference type="InterPro" id="IPR000742">
    <property type="entry name" value="EGF"/>
</dbReference>
<keyword evidence="6" id="KW-0677">Repeat</keyword>
<dbReference type="SUPFAM" id="SSF63825">
    <property type="entry name" value="YWTD domain"/>
    <property type="match status" value="1"/>
</dbReference>
<dbReference type="Gene3D" id="2.10.25.10">
    <property type="entry name" value="Laminin"/>
    <property type="match status" value="3"/>
</dbReference>
<feature type="region of interest" description="Disordered" evidence="15">
    <location>
        <begin position="1061"/>
        <end position="1106"/>
    </location>
</feature>
<feature type="region of interest" description="Disordered" evidence="15">
    <location>
        <begin position="277"/>
        <end position="548"/>
    </location>
</feature>
<gene>
    <name evidence="21" type="ORF">HHUSO_G19496</name>
</gene>
<dbReference type="Gene3D" id="2.120.10.30">
    <property type="entry name" value="TolB, C-terminal domain"/>
    <property type="match status" value="1"/>
</dbReference>
<organism evidence="21 22">
    <name type="scientific">Huso huso</name>
    <name type="common">Beluga</name>
    <name type="synonym">Acipenser huso</name>
    <dbReference type="NCBI Taxonomy" id="61971"/>
    <lineage>
        <taxon>Eukaryota</taxon>
        <taxon>Metazoa</taxon>
        <taxon>Chordata</taxon>
        <taxon>Craniata</taxon>
        <taxon>Vertebrata</taxon>
        <taxon>Euteleostomi</taxon>
        <taxon>Actinopterygii</taxon>
        <taxon>Chondrostei</taxon>
        <taxon>Acipenseriformes</taxon>
        <taxon>Acipenseridae</taxon>
        <taxon>Huso</taxon>
    </lineage>
</organism>
<feature type="compositionally biased region" description="Pro residues" evidence="15">
    <location>
        <begin position="521"/>
        <end position="532"/>
    </location>
</feature>
<feature type="compositionally biased region" description="Acidic residues" evidence="15">
    <location>
        <begin position="305"/>
        <end position="328"/>
    </location>
</feature>
<feature type="compositionally biased region" description="Pro residues" evidence="15">
    <location>
        <begin position="441"/>
        <end position="452"/>
    </location>
</feature>
<dbReference type="InterPro" id="IPR006605">
    <property type="entry name" value="G2_nidogen/fibulin_G2F"/>
</dbReference>
<dbReference type="Pfam" id="PF07474">
    <property type="entry name" value="G2F"/>
    <property type="match status" value="1"/>
</dbReference>
<dbReference type="PROSITE" id="PS01187">
    <property type="entry name" value="EGF_CA"/>
    <property type="match status" value="1"/>
</dbReference>
<evidence type="ECO:0000256" key="2">
    <source>
        <dbReference type="ARBA" id="ARBA00022525"/>
    </source>
</evidence>
<feature type="repeat" description="LDL-receptor class B" evidence="13">
    <location>
        <begin position="1392"/>
        <end position="1436"/>
    </location>
</feature>
<evidence type="ECO:0000256" key="12">
    <source>
        <dbReference type="PROSITE-ProRule" id="PRU00076"/>
    </source>
</evidence>
<feature type="domain" description="Thyroglobulin type-1" evidence="19">
    <location>
        <begin position="1167"/>
        <end position="1235"/>
    </location>
</feature>
<feature type="domain" description="Thyroglobulin type-1" evidence="19">
    <location>
        <begin position="1085"/>
        <end position="1157"/>
    </location>
</feature>
<evidence type="ECO:0000256" key="13">
    <source>
        <dbReference type="PROSITE-ProRule" id="PRU00461"/>
    </source>
</evidence>
<feature type="signal peptide" evidence="16">
    <location>
        <begin position="1"/>
        <end position="21"/>
    </location>
</feature>
<feature type="disulfide bond" evidence="14">
    <location>
        <begin position="1126"/>
        <end position="1133"/>
    </location>
</feature>
<proteinExistence type="predicted"/>
<evidence type="ECO:0000256" key="9">
    <source>
        <dbReference type="ARBA" id="ARBA00022889"/>
    </source>
</evidence>
<evidence type="ECO:0000256" key="8">
    <source>
        <dbReference type="ARBA" id="ARBA00022869"/>
    </source>
</evidence>
<dbReference type="PROSITE" id="PS51120">
    <property type="entry name" value="LDLRB"/>
    <property type="match status" value="3"/>
</dbReference>
<dbReference type="PROSITE" id="PS00010">
    <property type="entry name" value="ASX_HYDROXYL"/>
    <property type="match status" value="2"/>
</dbReference>
<dbReference type="InterPro" id="IPR001881">
    <property type="entry name" value="EGF-like_Ca-bd_dom"/>
</dbReference>
<evidence type="ECO:0000259" key="18">
    <source>
        <dbReference type="PROSITE" id="PS50993"/>
    </source>
</evidence>
<dbReference type="InterPro" id="IPR009017">
    <property type="entry name" value="GFP"/>
</dbReference>
<dbReference type="InterPro" id="IPR024731">
    <property type="entry name" value="NELL2-like_EGF"/>
</dbReference>
<dbReference type="Pfam" id="PF06119">
    <property type="entry name" value="NIDO"/>
    <property type="match status" value="1"/>
</dbReference>
<dbReference type="SMART" id="SM00211">
    <property type="entry name" value="TY"/>
    <property type="match status" value="3"/>
</dbReference>
<dbReference type="PROSITE" id="PS01186">
    <property type="entry name" value="EGF_2"/>
    <property type="match status" value="3"/>
</dbReference>
<evidence type="ECO:0000256" key="4">
    <source>
        <dbReference type="ARBA" id="ARBA00022536"/>
    </source>
</evidence>
<evidence type="ECO:0000259" key="17">
    <source>
        <dbReference type="PROSITE" id="PS50026"/>
    </source>
</evidence>
<evidence type="ECO:0000313" key="22">
    <source>
        <dbReference type="Proteomes" id="UP001369086"/>
    </source>
</evidence>
<dbReference type="InterPro" id="IPR000033">
    <property type="entry name" value="LDLR_classB_rpt"/>
</dbReference>
<dbReference type="PROSITE" id="PS50993">
    <property type="entry name" value="NIDOGEN_G2"/>
    <property type="match status" value="1"/>
</dbReference>
<feature type="domain" description="EGF-like" evidence="17">
    <location>
        <begin position="955"/>
        <end position="991"/>
    </location>
</feature>
<evidence type="ECO:0000256" key="11">
    <source>
        <dbReference type="ARBA" id="ARBA00023180"/>
    </source>
</evidence>
<dbReference type="Proteomes" id="UP001369086">
    <property type="component" value="Unassembled WGS sequence"/>
</dbReference>
<feature type="chain" id="PRO_5045915227" evidence="16">
    <location>
        <begin position="22"/>
        <end position="1526"/>
    </location>
</feature>
<keyword evidence="10 14" id="KW-1015">Disulfide bond</keyword>
<feature type="compositionally biased region" description="Pro residues" evidence="15">
    <location>
        <begin position="461"/>
        <end position="472"/>
    </location>
</feature>
<dbReference type="SMART" id="SM00181">
    <property type="entry name" value="EGF"/>
    <property type="match status" value="4"/>
</dbReference>
<comment type="caution">
    <text evidence="12">Lacks conserved residue(s) required for the propagation of feature annotation.</text>
</comment>
<dbReference type="Pfam" id="PF00086">
    <property type="entry name" value="Thyroglobulin_1"/>
    <property type="match status" value="3"/>
</dbReference>